<feature type="transmembrane region" description="Helical" evidence="4">
    <location>
        <begin position="53"/>
        <end position="75"/>
    </location>
</feature>
<keyword evidence="4" id="KW-0812">Transmembrane</keyword>
<dbReference type="Gene3D" id="1.10.630.10">
    <property type="entry name" value="Cytochrome P450"/>
    <property type="match status" value="1"/>
</dbReference>
<keyword evidence="3" id="KW-0408">Iron</keyword>
<keyword evidence="6" id="KW-1185">Reference proteome</keyword>
<dbReference type="PANTHER" id="PTHR47955:SF14">
    <property type="entry name" value="OS01G0543600 PROTEIN"/>
    <property type="match status" value="1"/>
</dbReference>
<dbReference type="EMBL" id="BQKI01000017">
    <property type="protein sequence ID" value="GJN09959.1"/>
    <property type="molecule type" value="Genomic_DNA"/>
</dbReference>
<reference evidence="5" key="2">
    <citation type="submission" date="2021-12" db="EMBL/GenBank/DDBJ databases">
        <title>Resequencing data analysis of finger millet.</title>
        <authorList>
            <person name="Hatakeyama M."/>
            <person name="Aluri S."/>
            <person name="Balachadran M.T."/>
            <person name="Sivarajan S.R."/>
            <person name="Poveda L."/>
            <person name="Shimizu-Inatsugi R."/>
            <person name="Schlapbach R."/>
            <person name="Sreeman S.M."/>
            <person name="Shimizu K.K."/>
        </authorList>
    </citation>
    <scope>NUCLEOTIDE SEQUENCE</scope>
</reference>
<dbReference type="SUPFAM" id="SSF48264">
    <property type="entry name" value="Cytochrome P450"/>
    <property type="match status" value="1"/>
</dbReference>
<evidence type="ECO:0000313" key="6">
    <source>
        <dbReference type="Proteomes" id="UP001054889"/>
    </source>
</evidence>
<organism evidence="5 6">
    <name type="scientific">Eleusine coracana subsp. coracana</name>
    <dbReference type="NCBI Taxonomy" id="191504"/>
    <lineage>
        <taxon>Eukaryota</taxon>
        <taxon>Viridiplantae</taxon>
        <taxon>Streptophyta</taxon>
        <taxon>Embryophyta</taxon>
        <taxon>Tracheophyta</taxon>
        <taxon>Spermatophyta</taxon>
        <taxon>Magnoliopsida</taxon>
        <taxon>Liliopsida</taxon>
        <taxon>Poales</taxon>
        <taxon>Poaceae</taxon>
        <taxon>PACMAD clade</taxon>
        <taxon>Chloridoideae</taxon>
        <taxon>Cynodonteae</taxon>
        <taxon>Eleusininae</taxon>
        <taxon>Eleusine</taxon>
    </lineage>
</organism>
<evidence type="ECO:0000313" key="5">
    <source>
        <dbReference type="EMBL" id="GJN09959.1"/>
    </source>
</evidence>
<reference evidence="5" key="1">
    <citation type="journal article" date="2018" name="DNA Res.">
        <title>Multiple hybrid de novo genome assembly of finger millet, an orphan allotetraploid crop.</title>
        <authorList>
            <person name="Hatakeyama M."/>
            <person name="Aluri S."/>
            <person name="Balachadran M.T."/>
            <person name="Sivarajan S.R."/>
            <person name="Patrignani A."/>
            <person name="Gruter S."/>
            <person name="Poveda L."/>
            <person name="Shimizu-Inatsugi R."/>
            <person name="Baeten J."/>
            <person name="Francoijs K.J."/>
            <person name="Nataraja K.N."/>
            <person name="Reddy Y.A.N."/>
            <person name="Phadnis S."/>
            <person name="Ravikumar R.L."/>
            <person name="Schlapbach R."/>
            <person name="Sreeman S.M."/>
            <person name="Shimizu K.K."/>
        </authorList>
    </citation>
    <scope>NUCLEOTIDE SEQUENCE</scope>
</reference>
<dbReference type="AlphaFoldDB" id="A0AAV5DG33"/>
<dbReference type="InterPro" id="IPR036396">
    <property type="entry name" value="Cyt_P450_sf"/>
</dbReference>
<dbReference type="GO" id="GO:0005506">
    <property type="term" value="F:iron ion binding"/>
    <property type="evidence" value="ECO:0007669"/>
    <property type="project" value="InterPro"/>
</dbReference>
<comment type="similarity">
    <text evidence="1">Belongs to the cytochrome P450 family.</text>
</comment>
<keyword evidence="4" id="KW-0472">Membrane</keyword>
<accession>A0AAV5DG33</accession>
<protein>
    <submittedName>
        <fullName evidence="5">Uncharacterized protein</fullName>
    </submittedName>
</protein>
<dbReference type="Proteomes" id="UP001054889">
    <property type="component" value="Unassembled WGS sequence"/>
</dbReference>
<gene>
    <name evidence="5" type="primary">ga28016</name>
    <name evidence="5" type="ORF">PR202_ga28016</name>
</gene>
<proteinExistence type="inferred from homology"/>
<name>A0AAV5DG33_ELECO</name>
<sequence>MRRTATSREEELLHKLPSPPTRLPIIRHLHLVGRLPYVSLRNLAAQFSRDVLMLFWLGAVLTLVVSSPSAANVVLRTHDHVFASKHLAARKSKSRQVRLGEDLEQHADVDELGDEESLSELDRKNVKLHPPAILATWGGVG</sequence>
<dbReference type="GO" id="GO:0004497">
    <property type="term" value="F:monooxygenase activity"/>
    <property type="evidence" value="ECO:0007669"/>
    <property type="project" value="InterPro"/>
</dbReference>
<dbReference type="GO" id="GO:0020037">
    <property type="term" value="F:heme binding"/>
    <property type="evidence" value="ECO:0007669"/>
    <property type="project" value="InterPro"/>
</dbReference>
<keyword evidence="4" id="KW-1133">Transmembrane helix</keyword>
<evidence type="ECO:0000256" key="2">
    <source>
        <dbReference type="ARBA" id="ARBA00022723"/>
    </source>
</evidence>
<keyword evidence="2" id="KW-0479">Metal-binding</keyword>
<evidence type="ECO:0000256" key="1">
    <source>
        <dbReference type="ARBA" id="ARBA00010617"/>
    </source>
</evidence>
<dbReference type="PANTHER" id="PTHR47955">
    <property type="entry name" value="CYTOCHROME P450 FAMILY 71 PROTEIN"/>
    <property type="match status" value="1"/>
</dbReference>
<evidence type="ECO:0000256" key="4">
    <source>
        <dbReference type="SAM" id="Phobius"/>
    </source>
</evidence>
<evidence type="ECO:0000256" key="3">
    <source>
        <dbReference type="ARBA" id="ARBA00023004"/>
    </source>
</evidence>
<dbReference type="GO" id="GO:0016705">
    <property type="term" value="F:oxidoreductase activity, acting on paired donors, with incorporation or reduction of molecular oxygen"/>
    <property type="evidence" value="ECO:0007669"/>
    <property type="project" value="InterPro"/>
</dbReference>
<comment type="caution">
    <text evidence="5">The sequence shown here is derived from an EMBL/GenBank/DDBJ whole genome shotgun (WGS) entry which is preliminary data.</text>
</comment>